<evidence type="ECO:0008006" key="4">
    <source>
        <dbReference type="Google" id="ProtNLM"/>
    </source>
</evidence>
<keyword evidence="1" id="KW-1133">Transmembrane helix</keyword>
<accession>A0ABN0RI91</accession>
<sequence>MRFIFAYLTVFVLGIFSCLGLEALLFGELTAQLIFTAILFAAPIVLVGGTVAEIYYGFGKRVSWQRFAIYGFGFGLFVTIIITSILQIASMAVVILISILGGLAAAVLALIFFSFRGGKSGSGKAVNRAE</sequence>
<gene>
    <name evidence="2" type="ORF">MFLO_00360</name>
</gene>
<feature type="transmembrane region" description="Helical" evidence="1">
    <location>
        <begin position="7"/>
        <end position="27"/>
    </location>
</feature>
<keyword evidence="3" id="KW-1185">Reference proteome</keyword>
<evidence type="ECO:0000313" key="2">
    <source>
        <dbReference type="EMBL" id="EUJ33658.1"/>
    </source>
</evidence>
<feature type="transmembrane region" description="Helical" evidence="1">
    <location>
        <begin position="33"/>
        <end position="55"/>
    </location>
</feature>
<keyword evidence="1" id="KW-0812">Transmembrane</keyword>
<dbReference type="EMBL" id="AODF01000001">
    <property type="protein sequence ID" value="EUJ33658.1"/>
    <property type="molecule type" value="Genomic_DNA"/>
</dbReference>
<feature type="transmembrane region" description="Helical" evidence="1">
    <location>
        <begin position="67"/>
        <end position="86"/>
    </location>
</feature>
<comment type="caution">
    <text evidence="2">The sequence shown here is derived from an EMBL/GenBank/DDBJ whole genome shotgun (WGS) entry which is preliminary data.</text>
</comment>
<dbReference type="RefSeq" id="WP_036095509.1">
    <property type="nucleotide sequence ID" value="NZ_AODF01000001.1"/>
</dbReference>
<evidence type="ECO:0000256" key="1">
    <source>
        <dbReference type="SAM" id="Phobius"/>
    </source>
</evidence>
<feature type="transmembrane region" description="Helical" evidence="1">
    <location>
        <begin position="92"/>
        <end position="115"/>
    </location>
</feature>
<evidence type="ECO:0000313" key="3">
    <source>
        <dbReference type="Proteomes" id="UP000019249"/>
    </source>
</evidence>
<proteinExistence type="predicted"/>
<reference evidence="2 3" key="1">
    <citation type="journal article" date="2014" name="Int. J. Syst. Evol. Microbiol.">
        <title>Listeria floridensis sp. nov., Listeria aquatica sp. nov., Listeria cornellensis sp. nov., Listeria riparia sp. nov. and Listeria grandensis sp. nov., from agricultural and natural environments.</title>
        <authorList>
            <person name="den Bakker H.C."/>
            <person name="Warchocki S."/>
            <person name="Wright E.M."/>
            <person name="Allred A.F."/>
            <person name="Ahlstrom C."/>
            <person name="Manuel C.S."/>
            <person name="Stasiewicz M.J."/>
            <person name="Burrell A."/>
            <person name="Roof S."/>
            <person name="Strawn L."/>
            <person name="Fortes E.D."/>
            <person name="Nightingale K.K."/>
            <person name="Kephart D."/>
            <person name="Wiedmann M."/>
        </authorList>
    </citation>
    <scope>NUCLEOTIDE SEQUENCE [LARGE SCALE GENOMIC DNA]</scope>
    <source>
        <strain evidence="2 3">FSL S10-1187</strain>
    </source>
</reference>
<name>A0ABN0RI91_9LIST</name>
<organism evidence="2 3">
    <name type="scientific">Listeria floridensis FSL S10-1187</name>
    <dbReference type="NCBI Taxonomy" id="1265817"/>
    <lineage>
        <taxon>Bacteria</taxon>
        <taxon>Bacillati</taxon>
        <taxon>Bacillota</taxon>
        <taxon>Bacilli</taxon>
        <taxon>Bacillales</taxon>
        <taxon>Listeriaceae</taxon>
        <taxon>Listeria</taxon>
    </lineage>
</organism>
<protein>
    <recommendedName>
        <fullName evidence="4">TIGR04086 family membrane protein</fullName>
    </recommendedName>
</protein>
<dbReference type="PROSITE" id="PS51257">
    <property type="entry name" value="PROKAR_LIPOPROTEIN"/>
    <property type="match status" value="1"/>
</dbReference>
<dbReference type="Proteomes" id="UP000019249">
    <property type="component" value="Unassembled WGS sequence"/>
</dbReference>
<keyword evidence="1" id="KW-0472">Membrane</keyword>